<feature type="transmembrane region" description="Helical" evidence="1">
    <location>
        <begin position="20"/>
        <end position="40"/>
    </location>
</feature>
<reference evidence="2 3" key="1">
    <citation type="submission" date="2018-02" db="EMBL/GenBank/DDBJ databases">
        <title>The draft genome of Phyllobacterium myrsinacearum DSM5892.</title>
        <authorList>
            <person name="Li L."/>
            <person name="Liu L."/>
            <person name="Zhang X."/>
            <person name="Wang T."/>
        </authorList>
    </citation>
    <scope>NUCLEOTIDE SEQUENCE [LARGE SCALE GENOMIC DNA]</scope>
    <source>
        <strain evidence="2 3">DSM 5892</strain>
    </source>
</reference>
<feature type="transmembrane region" description="Helical" evidence="1">
    <location>
        <begin position="46"/>
        <end position="67"/>
    </location>
</feature>
<keyword evidence="1" id="KW-0812">Transmembrane</keyword>
<dbReference type="AlphaFoldDB" id="A0A2S9JYL8"/>
<evidence type="ECO:0008006" key="4">
    <source>
        <dbReference type="Google" id="ProtNLM"/>
    </source>
</evidence>
<keyword evidence="3" id="KW-1185">Reference proteome</keyword>
<dbReference type="Proteomes" id="UP000238563">
    <property type="component" value="Unassembled WGS sequence"/>
</dbReference>
<keyword evidence="1" id="KW-0472">Membrane</keyword>
<protein>
    <recommendedName>
        <fullName evidence="4">PH domain-containing protein</fullName>
    </recommendedName>
</protein>
<name>A0A2S9JYL8_9HYPH</name>
<evidence type="ECO:0000313" key="2">
    <source>
        <dbReference type="EMBL" id="PRD58430.1"/>
    </source>
</evidence>
<comment type="caution">
    <text evidence="2">The sequence shown here is derived from an EMBL/GenBank/DDBJ whole genome shotgun (WGS) entry which is preliminary data.</text>
</comment>
<dbReference type="InterPro" id="IPR048136">
    <property type="entry name" value="STM3941-like"/>
</dbReference>
<sequence>MDARQTIKIKSSFSRPLQHIAMTSMLSFYSIGVVIYELLGSEPENLIEYIACAGSVVFPLLTARLVWRLLKTRDAITISPEGLCDRRLADETIPWKNINEVASWNDNREQTIVLGIDPHQVDQLGRGIKSRIVRASLFRMPKGIYIDGRVLSIDFERLFELVAAYHRTYGKPKSV</sequence>
<proteinExistence type="predicted"/>
<dbReference type="EMBL" id="PVBT01000001">
    <property type="protein sequence ID" value="PRD58430.1"/>
    <property type="molecule type" value="Genomic_DNA"/>
</dbReference>
<organism evidence="2 3">
    <name type="scientific">Phyllobacterium myrsinacearum</name>
    <dbReference type="NCBI Taxonomy" id="28101"/>
    <lineage>
        <taxon>Bacteria</taxon>
        <taxon>Pseudomonadati</taxon>
        <taxon>Pseudomonadota</taxon>
        <taxon>Alphaproteobacteria</taxon>
        <taxon>Hyphomicrobiales</taxon>
        <taxon>Phyllobacteriaceae</taxon>
        <taxon>Phyllobacterium</taxon>
    </lineage>
</organism>
<gene>
    <name evidence="2" type="ORF">C5750_04785</name>
</gene>
<accession>A0A2S9JYL8</accession>
<dbReference type="NCBIfam" id="NF041635">
    <property type="entry name" value="STM3941_fam"/>
    <property type="match status" value="1"/>
</dbReference>
<evidence type="ECO:0000256" key="1">
    <source>
        <dbReference type="SAM" id="Phobius"/>
    </source>
</evidence>
<keyword evidence="1" id="KW-1133">Transmembrane helix</keyword>
<evidence type="ECO:0000313" key="3">
    <source>
        <dbReference type="Proteomes" id="UP000238563"/>
    </source>
</evidence>